<dbReference type="OrthoDB" id="373036at2759"/>
<dbReference type="VEuPathDB" id="PlasmoDB:PocGH01_12026800"/>
<keyword evidence="2" id="KW-0472">Membrane</keyword>
<keyword evidence="4" id="KW-1185">Reference proteome</keyword>
<reference evidence="3 4" key="1">
    <citation type="submission" date="2016-06" db="EMBL/GenBank/DDBJ databases">
        <authorList>
            <consortium name="Pathogen Informatics"/>
        </authorList>
    </citation>
    <scope>NUCLEOTIDE SEQUENCE [LARGE SCALE GENOMIC DNA]</scope>
    <source>
        <strain evidence="3">PocGH01</strain>
    </source>
</reference>
<organism evidence="3 4">
    <name type="scientific">Plasmodium ovale</name>
    <name type="common">malaria parasite P. ovale</name>
    <dbReference type="NCBI Taxonomy" id="36330"/>
    <lineage>
        <taxon>Eukaryota</taxon>
        <taxon>Sar</taxon>
        <taxon>Alveolata</taxon>
        <taxon>Apicomplexa</taxon>
        <taxon>Aconoidasida</taxon>
        <taxon>Haemosporida</taxon>
        <taxon>Plasmodiidae</taxon>
        <taxon>Plasmodium</taxon>
        <taxon>Plasmodium (Plasmodium)</taxon>
    </lineage>
</organism>
<feature type="region of interest" description="Disordered" evidence="1">
    <location>
        <begin position="16"/>
        <end position="105"/>
    </location>
</feature>
<dbReference type="Proteomes" id="UP000242942">
    <property type="component" value="Chromosome 12"/>
</dbReference>
<feature type="transmembrane region" description="Helical" evidence="2">
    <location>
        <begin position="219"/>
        <end position="238"/>
    </location>
</feature>
<keyword evidence="2" id="KW-0812">Transmembrane</keyword>
<keyword evidence="2" id="KW-1133">Transmembrane helix</keyword>
<evidence type="ECO:0000313" key="4">
    <source>
        <dbReference type="Proteomes" id="UP000242942"/>
    </source>
</evidence>
<sequence>MDKLYGDYDKVFEKYKKNNLHKRKNEKNVGCSNKKEPREKAAPEKKKEKDLNKMEETNKREEANKREKAVNKREKAVNKKEREKKLRKESYLSSEDSHNKVKYSDDTCDENEEFTAKIKKRDCHYSYNDSSCTGGNNNSGIPGSNMRDRSFNEYKIRKKVSIEINKKIYSDSENLHINDRPFTGNFGINENNYISKKKKNKNEDYRIKKMQNKKDKTKFFVNFLFVMYYIFFFFHYVIDIQVNQIYNIVLNTFAIIIITVLLCYIYFLKTRYKKLKKIIFYITTYIILLYCFHIFNTFLYWLNIYLNFTLSKRLYLKYKTLYKNISFVFSYFSFDEIFFFFFIFYASFFLTASLLAFFLFYYIYNFINHNF</sequence>
<feature type="compositionally biased region" description="Basic and acidic residues" evidence="1">
    <location>
        <begin position="33"/>
        <end position="105"/>
    </location>
</feature>
<gene>
    <name evidence="3" type="primary">PocGH01_12026800</name>
    <name evidence="3" type="ORF">POCGH01_12026800</name>
</gene>
<evidence type="ECO:0000256" key="2">
    <source>
        <dbReference type="SAM" id="Phobius"/>
    </source>
</evidence>
<dbReference type="AlphaFoldDB" id="A0A1D3TKB1"/>
<feature type="transmembrane region" description="Helical" evidence="2">
    <location>
        <begin position="337"/>
        <end position="364"/>
    </location>
</feature>
<protein>
    <submittedName>
        <fullName evidence="3">Uncharacterized protein</fullName>
    </submittedName>
</protein>
<evidence type="ECO:0000256" key="1">
    <source>
        <dbReference type="SAM" id="MobiDB-lite"/>
    </source>
</evidence>
<evidence type="ECO:0000313" key="3">
    <source>
        <dbReference type="EMBL" id="SCP05402.1"/>
    </source>
</evidence>
<dbReference type="EMBL" id="LT594593">
    <property type="protein sequence ID" value="SCP05402.1"/>
    <property type="molecule type" value="Genomic_DNA"/>
</dbReference>
<feature type="transmembrane region" description="Helical" evidence="2">
    <location>
        <begin position="279"/>
        <end position="302"/>
    </location>
</feature>
<name>A0A1D3TKB1_PLAOA</name>
<accession>A0A1D3TKB1</accession>
<proteinExistence type="predicted"/>
<dbReference type="VEuPathDB" id="PlasmoDB:POWCR01_120022300"/>
<feature type="transmembrane region" description="Helical" evidence="2">
    <location>
        <begin position="244"/>
        <end position="267"/>
    </location>
</feature>